<evidence type="ECO:0000256" key="9">
    <source>
        <dbReference type="SAM" id="Phobius"/>
    </source>
</evidence>
<dbReference type="Pfam" id="PF13424">
    <property type="entry name" value="TPR_12"/>
    <property type="match status" value="1"/>
</dbReference>
<dbReference type="InterPro" id="IPR043504">
    <property type="entry name" value="Peptidase_S1_PA_chymotrypsin"/>
</dbReference>
<dbReference type="InterPro" id="IPR032675">
    <property type="entry name" value="LRR_dom_sf"/>
</dbReference>
<feature type="transmembrane region" description="Helical" evidence="9">
    <location>
        <begin position="297"/>
        <end position="315"/>
    </location>
</feature>
<feature type="transmembrane region" description="Helical" evidence="9">
    <location>
        <begin position="596"/>
        <end position="619"/>
    </location>
</feature>
<accession>A0A2P6VSE1</accession>
<feature type="domain" description="Peptidase S1" evidence="10">
    <location>
        <begin position="510"/>
        <end position="841"/>
    </location>
</feature>
<dbReference type="AlphaFoldDB" id="A0A2P6VSE1"/>
<dbReference type="OrthoDB" id="260807at2759"/>
<dbReference type="Gene3D" id="1.25.40.10">
    <property type="entry name" value="Tetratricopeptide repeat domain"/>
    <property type="match status" value="1"/>
</dbReference>
<evidence type="ECO:0000256" key="1">
    <source>
        <dbReference type="ARBA" id="ARBA00004141"/>
    </source>
</evidence>
<feature type="region of interest" description="Disordered" evidence="8">
    <location>
        <begin position="385"/>
        <end position="410"/>
    </location>
</feature>
<reference evidence="11 12" key="1">
    <citation type="journal article" date="2018" name="Plant J.">
        <title>Genome sequences of Chlorella sorokiniana UTEX 1602 and Micractinium conductrix SAG 241.80: implications to maltose excretion by a green alga.</title>
        <authorList>
            <person name="Arriola M.B."/>
            <person name="Velmurugan N."/>
            <person name="Zhang Y."/>
            <person name="Plunkett M.H."/>
            <person name="Hondzo H."/>
            <person name="Barney B.M."/>
        </authorList>
    </citation>
    <scope>NUCLEOTIDE SEQUENCE [LARGE SCALE GENOMIC DNA]</scope>
    <source>
        <strain evidence="11 12">SAG 241.80</strain>
    </source>
</reference>
<sequence length="1083" mass="116270">MNSRYNYAESLTDTNPQEAERLHRQVLVFKQRYYGLTTVYVGTSLNSLGSLLRKRGEWQEAETLLRRALAIREGVPAEWFDAAVTRDELGCLLQATGRVGEAREECQRADWSAHKLIFACATCLSVFVAYGIGANDVANAFGTSVGAKALTMKQAVVVAAICEFGGSVLMGAGVVGTMRKGIAKLSAFENDPDIFAYGMLCAMLATGIWLILATYWELPVSTTHSIVGAIIGMTMVSAGPDAVIWSKKTDTFPFIGGVASLCLSWVFSPLLGGLLAAFLFFFLRLLVLRSPNSYKRAFYVLPIFVFLTFFMITIFTIKEGGSRFGWENTPDGKALWIAAIVGAGTAILSVGWQIWVVRRRVAMDLEEKTVAEAADVAGAVEAAGSDATKEDGDSASEQAAASAQQHTPSALKDFRKSKVWGALTHSTNVDIHQEVADDEKLQAMHDAAEKFDPRAEGVFKYLQVFTACANSFAHGSNDVANSIGPYAAIYAVWQTGTVAKEAEVPTWILVVGGAGIVLGLATYGYKIMKVLGVKMTKLTNSRGFIVEMSAATIVILGSRFGLPLSTTHTLVGAVTGVGLLESRRGGFNGMLLVRFFAGWVATLVVAAITSAAFTAQGIYAPNRDMDKQRYYVAQYLNNTAYSVAMADNNTDVLAQFEGLPNPVLYLNQPSWPGQTTNTLARGNIALMKLDRATVRMAPVANLPAASNNPSGPVPVNGALFLLGWGATKKGGEMAPNLKTGNHYVVDQKACRNKWSGTSPPVINPADWNTKSFFCAENAQAKKSLCRGDLGTPLLRLDGNLKGRDMLVGVGSVTDCTGLGPEGGSVFTSVSFYMPWIRAGVDFLRRGVTSRGVHRLVYTKDVNGGKCGAGIGYSCSAAAQCCSQVCDVKGQTAVLASAEALQAFLASGLDSSPVVAVRFGEDGLPIEDGHLLKLLKSPIAARLQSLRLGSSDTGNGLYVTDRAFVAICERMQHLTVLHLTGNDKSQGKLTKKGLQPLISGKAPQLQQLYITDQQPGLYDTVKKLLRARKNLRVQAGDTDSDSAAWGSVLAAQGRGYGDGMYGRMHGHLSRAQRRVLEEMDNFPY</sequence>
<evidence type="ECO:0000256" key="3">
    <source>
        <dbReference type="ARBA" id="ARBA00022448"/>
    </source>
</evidence>
<dbReference type="GO" id="GO:0016020">
    <property type="term" value="C:membrane"/>
    <property type="evidence" value="ECO:0007669"/>
    <property type="project" value="UniProtKB-SubCell"/>
</dbReference>
<dbReference type="InterPro" id="IPR009003">
    <property type="entry name" value="Peptidase_S1_PA"/>
</dbReference>
<keyword evidence="12" id="KW-1185">Reference proteome</keyword>
<dbReference type="EMBL" id="LHPF02000001">
    <property type="protein sequence ID" value="PSC76970.1"/>
    <property type="molecule type" value="Genomic_DNA"/>
</dbReference>
<dbReference type="InterPro" id="IPR001254">
    <property type="entry name" value="Trypsin_dom"/>
</dbReference>
<feature type="transmembrane region" description="Helical" evidence="9">
    <location>
        <begin position="195"/>
        <end position="216"/>
    </location>
</feature>
<feature type="transmembrane region" description="Helical" evidence="9">
    <location>
        <begin position="222"/>
        <end position="245"/>
    </location>
</feature>
<dbReference type="Gene3D" id="3.80.10.10">
    <property type="entry name" value="Ribonuclease Inhibitor"/>
    <property type="match status" value="1"/>
</dbReference>
<dbReference type="InterPro" id="IPR011990">
    <property type="entry name" value="TPR-like_helical_dom_sf"/>
</dbReference>
<dbReference type="Gene3D" id="2.40.10.10">
    <property type="entry name" value="Trypsin-like serine proteases"/>
    <property type="match status" value="1"/>
</dbReference>
<keyword evidence="7 9" id="KW-0472">Membrane</keyword>
<evidence type="ECO:0000256" key="5">
    <source>
        <dbReference type="ARBA" id="ARBA00022692"/>
    </source>
</evidence>
<keyword evidence="5 9" id="KW-0812">Transmembrane</keyword>
<evidence type="ECO:0000256" key="2">
    <source>
        <dbReference type="ARBA" id="ARBA00004430"/>
    </source>
</evidence>
<feature type="transmembrane region" description="Helical" evidence="9">
    <location>
        <begin position="544"/>
        <end position="562"/>
    </location>
</feature>
<dbReference type="PANTHER" id="PTHR11101">
    <property type="entry name" value="PHOSPHATE TRANSPORTER"/>
    <property type="match status" value="1"/>
</dbReference>
<dbReference type="GO" id="GO:0035435">
    <property type="term" value="P:phosphate ion transmembrane transport"/>
    <property type="evidence" value="ECO:0007669"/>
    <property type="project" value="TreeGrafter"/>
</dbReference>
<organism evidence="11 12">
    <name type="scientific">Micractinium conductrix</name>
    <dbReference type="NCBI Taxonomy" id="554055"/>
    <lineage>
        <taxon>Eukaryota</taxon>
        <taxon>Viridiplantae</taxon>
        <taxon>Chlorophyta</taxon>
        <taxon>core chlorophytes</taxon>
        <taxon>Trebouxiophyceae</taxon>
        <taxon>Chlorellales</taxon>
        <taxon>Chlorellaceae</taxon>
        <taxon>Chlorella clade</taxon>
        <taxon>Micractinium</taxon>
    </lineage>
</organism>
<feature type="transmembrane region" description="Helical" evidence="9">
    <location>
        <begin position="154"/>
        <end position="175"/>
    </location>
</feature>
<feature type="transmembrane region" description="Helical" evidence="9">
    <location>
        <begin position="335"/>
        <end position="355"/>
    </location>
</feature>
<protein>
    <submittedName>
        <fullName evidence="11">Sodium phosphate symporter</fullName>
    </submittedName>
</protein>
<evidence type="ECO:0000259" key="10">
    <source>
        <dbReference type="PROSITE" id="PS50240"/>
    </source>
</evidence>
<evidence type="ECO:0000256" key="4">
    <source>
        <dbReference type="ARBA" id="ARBA00022592"/>
    </source>
</evidence>
<dbReference type="GO" id="GO:0004252">
    <property type="term" value="F:serine-type endopeptidase activity"/>
    <property type="evidence" value="ECO:0007669"/>
    <property type="project" value="InterPro"/>
</dbReference>
<feature type="transmembrane region" description="Helical" evidence="9">
    <location>
        <begin position="252"/>
        <end position="285"/>
    </location>
</feature>
<gene>
    <name evidence="11" type="primary">g51</name>
    <name evidence="11" type="ORF">C2E20_0051</name>
</gene>
<dbReference type="GO" id="GO:0005930">
    <property type="term" value="C:axoneme"/>
    <property type="evidence" value="ECO:0007669"/>
    <property type="project" value="UniProtKB-SubCell"/>
</dbReference>
<proteinExistence type="predicted"/>
<dbReference type="Pfam" id="PF01384">
    <property type="entry name" value="PHO4"/>
    <property type="match status" value="1"/>
</dbReference>
<dbReference type="Proteomes" id="UP000239649">
    <property type="component" value="Unassembled WGS sequence"/>
</dbReference>
<dbReference type="SUPFAM" id="SSF50494">
    <property type="entry name" value="Trypsin-like serine proteases"/>
    <property type="match status" value="1"/>
</dbReference>
<evidence type="ECO:0000256" key="7">
    <source>
        <dbReference type="ARBA" id="ARBA00023136"/>
    </source>
</evidence>
<keyword evidence="3" id="KW-0813">Transport</keyword>
<evidence type="ECO:0000256" key="8">
    <source>
        <dbReference type="SAM" id="MobiDB-lite"/>
    </source>
</evidence>
<name>A0A2P6VSE1_9CHLO</name>
<keyword evidence="6 9" id="KW-1133">Transmembrane helix</keyword>
<dbReference type="SMART" id="SM00020">
    <property type="entry name" value="Tryp_SPc"/>
    <property type="match status" value="1"/>
</dbReference>
<comment type="caution">
    <text evidence="11">The sequence shown here is derived from an EMBL/GenBank/DDBJ whole genome shotgun (WGS) entry which is preliminary data.</text>
</comment>
<feature type="compositionally biased region" description="Low complexity" evidence="8">
    <location>
        <begin position="395"/>
        <end position="405"/>
    </location>
</feature>
<dbReference type="PROSITE" id="PS50240">
    <property type="entry name" value="TRYPSIN_DOM"/>
    <property type="match status" value="1"/>
</dbReference>
<dbReference type="GO" id="GO:0006508">
    <property type="term" value="P:proteolysis"/>
    <property type="evidence" value="ECO:0007669"/>
    <property type="project" value="InterPro"/>
</dbReference>
<evidence type="ECO:0000256" key="6">
    <source>
        <dbReference type="ARBA" id="ARBA00022989"/>
    </source>
</evidence>
<comment type="subcellular location">
    <subcellularLocation>
        <location evidence="2">Cytoplasm</location>
        <location evidence="2">Cytoskeleton</location>
        <location evidence="2">Cilium axoneme</location>
    </subcellularLocation>
    <subcellularLocation>
        <location evidence="1">Membrane</location>
        <topology evidence="1">Multi-pass membrane protein</topology>
    </subcellularLocation>
</comment>
<keyword evidence="4" id="KW-0592">Phosphate transport</keyword>
<dbReference type="GO" id="GO:0005315">
    <property type="term" value="F:phosphate transmembrane transporter activity"/>
    <property type="evidence" value="ECO:0007669"/>
    <property type="project" value="InterPro"/>
</dbReference>
<feature type="transmembrane region" description="Helical" evidence="9">
    <location>
        <begin position="504"/>
        <end position="523"/>
    </location>
</feature>
<dbReference type="Pfam" id="PF00089">
    <property type="entry name" value="Trypsin"/>
    <property type="match status" value="1"/>
</dbReference>
<dbReference type="InterPro" id="IPR001204">
    <property type="entry name" value="Phos_transporter"/>
</dbReference>
<dbReference type="SUPFAM" id="SSF48452">
    <property type="entry name" value="TPR-like"/>
    <property type="match status" value="1"/>
</dbReference>
<evidence type="ECO:0000313" key="12">
    <source>
        <dbReference type="Proteomes" id="UP000239649"/>
    </source>
</evidence>
<evidence type="ECO:0000313" key="11">
    <source>
        <dbReference type="EMBL" id="PSC76970.1"/>
    </source>
</evidence>
<dbReference type="PANTHER" id="PTHR11101:SF96">
    <property type="entry name" value="PHOSPHATE TRANSPORTER"/>
    <property type="match status" value="1"/>
</dbReference>